<dbReference type="AlphaFoldDB" id="A0A0B8P601"/>
<reference evidence="1 2" key="2">
    <citation type="submission" date="2015-01" db="EMBL/GenBank/DDBJ databases">
        <authorList>
            <consortium name="NBRP consortium"/>
            <person name="Sawabe T."/>
            <person name="Meirelles P."/>
            <person name="Feng G."/>
            <person name="Sayaka M."/>
            <person name="Hattori M."/>
            <person name="Ohkuma M."/>
        </authorList>
    </citation>
    <scope>NUCLEOTIDE SEQUENCE [LARGE SCALE GENOMIC DNA]</scope>
    <source>
        <strain evidence="1 2">JCM19232</strain>
    </source>
</reference>
<organism evidence="1 2">
    <name type="scientific">Vibrio ishigakensis</name>
    <dbReference type="NCBI Taxonomy" id="1481914"/>
    <lineage>
        <taxon>Bacteria</taxon>
        <taxon>Pseudomonadati</taxon>
        <taxon>Pseudomonadota</taxon>
        <taxon>Gammaproteobacteria</taxon>
        <taxon>Vibrionales</taxon>
        <taxon>Vibrionaceae</taxon>
        <taxon>Vibrio</taxon>
    </lineage>
</organism>
<proteinExistence type="predicted"/>
<sequence>MLSTQLSEHVKKEAEQQIQLAYFTTVNAVNSDTLALQQQILNDYQQALPKCTAIPDKGITGLNSSIEESREQALSLKQESDKHPHDKILKAQAASAAAEYFGRVARAGEINQAGRTQCNKELNQAYQDASMRLDSTRAEILKKLEEPKNQALAKLKERSPSAIPASETAYTGLIEWSEEVNSLASSIDVYIDTNSIKIVNKAIEGLKDVALAKITGKELATPSADELRAQLKLTTDKISEDLSNDFKNITDSGKSSMVEIRNKLISILI</sequence>
<evidence type="ECO:0000313" key="1">
    <source>
        <dbReference type="EMBL" id="GAM61691.1"/>
    </source>
</evidence>
<protein>
    <submittedName>
        <fullName evidence="1">Uncharacterized protein</fullName>
    </submittedName>
</protein>
<dbReference type="EMBL" id="BBSA01000003">
    <property type="protein sequence ID" value="GAM61691.1"/>
    <property type="molecule type" value="Genomic_DNA"/>
</dbReference>
<name>A0A0B8P601_9VIBR</name>
<reference evidence="1 2" key="1">
    <citation type="submission" date="2015-01" db="EMBL/GenBank/DDBJ databases">
        <title>Vibrio sp. C5 JCM 19232 whole genome shotgun sequence.</title>
        <authorList>
            <person name="Sawabe T."/>
            <person name="Meirelles P."/>
            <person name="Feng G."/>
            <person name="Sayaka M."/>
            <person name="Hattori M."/>
            <person name="Ohkuma M."/>
        </authorList>
    </citation>
    <scope>NUCLEOTIDE SEQUENCE [LARGE SCALE GENOMIC DNA]</scope>
    <source>
        <strain evidence="1 2">JCM19232</strain>
    </source>
</reference>
<dbReference type="Proteomes" id="UP000031670">
    <property type="component" value="Unassembled WGS sequence"/>
</dbReference>
<gene>
    <name evidence="1" type="ORF">JCM19232_5992</name>
</gene>
<evidence type="ECO:0000313" key="2">
    <source>
        <dbReference type="Proteomes" id="UP000031670"/>
    </source>
</evidence>
<comment type="caution">
    <text evidence="1">The sequence shown here is derived from an EMBL/GenBank/DDBJ whole genome shotgun (WGS) entry which is preliminary data.</text>
</comment>
<accession>A0A0B8P601</accession>